<reference evidence="1 2" key="1">
    <citation type="submission" date="2021-06" db="EMBL/GenBank/DDBJ databases">
        <authorList>
            <person name="Kallberg Y."/>
            <person name="Tangrot J."/>
            <person name="Rosling A."/>
        </authorList>
    </citation>
    <scope>NUCLEOTIDE SEQUENCE [LARGE SCALE GENOMIC DNA]</scope>
    <source>
        <strain evidence="1 2">120-4 pot B 10/14</strain>
    </source>
</reference>
<evidence type="ECO:0000313" key="2">
    <source>
        <dbReference type="Proteomes" id="UP000789901"/>
    </source>
</evidence>
<organism evidence="1 2">
    <name type="scientific">Gigaspora margarita</name>
    <dbReference type="NCBI Taxonomy" id="4874"/>
    <lineage>
        <taxon>Eukaryota</taxon>
        <taxon>Fungi</taxon>
        <taxon>Fungi incertae sedis</taxon>
        <taxon>Mucoromycota</taxon>
        <taxon>Glomeromycotina</taxon>
        <taxon>Glomeromycetes</taxon>
        <taxon>Diversisporales</taxon>
        <taxon>Gigasporaceae</taxon>
        <taxon>Gigaspora</taxon>
    </lineage>
</organism>
<proteinExistence type="predicted"/>
<protein>
    <submittedName>
        <fullName evidence="1">43341_t:CDS:1</fullName>
    </submittedName>
</protein>
<comment type="caution">
    <text evidence="1">The sequence shown here is derived from an EMBL/GenBank/DDBJ whole genome shotgun (WGS) entry which is preliminary data.</text>
</comment>
<evidence type="ECO:0000313" key="1">
    <source>
        <dbReference type="EMBL" id="CAG8712131.1"/>
    </source>
</evidence>
<gene>
    <name evidence="1" type="ORF">GMARGA_LOCUS12830</name>
</gene>
<keyword evidence="2" id="KW-1185">Reference proteome</keyword>
<accession>A0ABN7V2P1</accession>
<sequence>MAERKENFLVYSTNKKYKGYWSSASEEKKKDYAIPKADRVSGNKSIFAAK</sequence>
<dbReference type="EMBL" id="CAJVQB010007975">
    <property type="protein sequence ID" value="CAG8712131.1"/>
    <property type="molecule type" value="Genomic_DNA"/>
</dbReference>
<dbReference type="Proteomes" id="UP000789901">
    <property type="component" value="Unassembled WGS sequence"/>
</dbReference>
<name>A0ABN7V2P1_GIGMA</name>